<evidence type="ECO:0000313" key="2">
    <source>
        <dbReference type="Proteomes" id="UP001057402"/>
    </source>
</evidence>
<dbReference type="EMBL" id="CM042882">
    <property type="protein sequence ID" value="KAI4383374.1"/>
    <property type="molecule type" value="Genomic_DNA"/>
</dbReference>
<keyword evidence="2" id="KW-1185">Reference proteome</keyword>
<reference evidence="2" key="1">
    <citation type="journal article" date="2023" name="Front. Plant Sci.">
        <title>Chromosomal-level genome assembly of Melastoma candidum provides insights into trichome evolution.</title>
        <authorList>
            <person name="Zhong Y."/>
            <person name="Wu W."/>
            <person name="Sun C."/>
            <person name="Zou P."/>
            <person name="Liu Y."/>
            <person name="Dai S."/>
            <person name="Zhou R."/>
        </authorList>
    </citation>
    <scope>NUCLEOTIDE SEQUENCE [LARGE SCALE GENOMIC DNA]</scope>
</reference>
<proteinExistence type="predicted"/>
<accession>A0ACB9S0J0</accession>
<organism evidence="1 2">
    <name type="scientific">Melastoma candidum</name>
    <dbReference type="NCBI Taxonomy" id="119954"/>
    <lineage>
        <taxon>Eukaryota</taxon>
        <taxon>Viridiplantae</taxon>
        <taxon>Streptophyta</taxon>
        <taxon>Embryophyta</taxon>
        <taxon>Tracheophyta</taxon>
        <taxon>Spermatophyta</taxon>
        <taxon>Magnoliopsida</taxon>
        <taxon>eudicotyledons</taxon>
        <taxon>Gunneridae</taxon>
        <taxon>Pentapetalae</taxon>
        <taxon>rosids</taxon>
        <taxon>malvids</taxon>
        <taxon>Myrtales</taxon>
        <taxon>Melastomataceae</taxon>
        <taxon>Melastomatoideae</taxon>
        <taxon>Melastomateae</taxon>
        <taxon>Melastoma</taxon>
    </lineage>
</organism>
<dbReference type="Proteomes" id="UP001057402">
    <property type="component" value="Chromosome 3"/>
</dbReference>
<protein>
    <submittedName>
        <fullName evidence="1">Uncharacterized protein</fullName>
    </submittedName>
</protein>
<name>A0ACB9S0J0_9MYRT</name>
<evidence type="ECO:0000313" key="1">
    <source>
        <dbReference type="EMBL" id="KAI4383374.1"/>
    </source>
</evidence>
<sequence length="116" mass="13076">MRKIQVVFDNLFLLNLIELSLGCEVCARWKSTVFGAEHKVRVMLVSTFSGDLATYLSYLMQQKTSCGLPETLWSYSLINVHPHSIFLWMGWKMHASYIVTSVLLTGGSTLLLSCAK</sequence>
<comment type="caution">
    <text evidence="1">The sequence shown here is derived from an EMBL/GenBank/DDBJ whole genome shotgun (WGS) entry which is preliminary data.</text>
</comment>
<gene>
    <name evidence="1" type="ORF">MLD38_009219</name>
</gene>